<feature type="chain" id="PRO_5046478247" evidence="1">
    <location>
        <begin position="19"/>
        <end position="337"/>
    </location>
</feature>
<sequence>MSLSRRSVLTGLSVAVLAAPVRAQSLEPGRVPVSISARPIASFEPGNPTKTRFGQLIFRGGLQLSGSHPRFGGFSGLWRSPDGARLVAITDNGFWLTARVARSSQGKLAGLEEAELAPILGASGKPLHRSRYFDTESLAIAGGTAFIGVERTHDILRFDWARHGVEARAQLVPVPPAAKRLPSNRGFEAIGVLPAGHPLAGALIAISERSGREDEPTTGFIIGGRQPGTLQVLRREGYDITDLAFLPGGDMLLLERWYKPLRGVGMRIRRIAGGTIRPGAKLDGEILIEADLGQEIDNMEGMAVHQESGRTIVTLISDDNFSTFLQRTVLLEFELTQ</sequence>
<keyword evidence="1" id="KW-0732">Signal</keyword>
<organism evidence="3 4">
    <name type="scientific">Bosea vestrisii</name>
    <dbReference type="NCBI Taxonomy" id="151416"/>
    <lineage>
        <taxon>Bacteria</taxon>
        <taxon>Pseudomonadati</taxon>
        <taxon>Pseudomonadota</taxon>
        <taxon>Alphaproteobacteria</taxon>
        <taxon>Hyphomicrobiales</taxon>
        <taxon>Boseaceae</taxon>
        <taxon>Bosea</taxon>
    </lineage>
</organism>
<reference evidence="4" key="1">
    <citation type="journal article" date="2019" name="Int. J. Syst. Evol. Microbiol.">
        <title>The Global Catalogue of Microorganisms (GCM) 10K type strain sequencing project: providing services to taxonomists for standard genome sequencing and annotation.</title>
        <authorList>
            <consortium name="The Broad Institute Genomics Platform"/>
            <consortium name="The Broad Institute Genome Sequencing Center for Infectious Disease"/>
            <person name="Wu L."/>
            <person name="Ma J."/>
        </authorList>
    </citation>
    <scope>NUCLEOTIDE SEQUENCE [LARGE SCALE GENOMIC DNA]</scope>
    <source>
        <strain evidence="4">CGMCC 1.16326</strain>
    </source>
</reference>
<name>A0ABW0HCX1_9HYPH</name>
<dbReference type="PIRSF" id="PIRSF031900">
    <property type="entry name" value="UCP031900"/>
    <property type="match status" value="1"/>
</dbReference>
<feature type="signal peptide" evidence="1">
    <location>
        <begin position="1"/>
        <end position="18"/>
    </location>
</feature>
<comment type="caution">
    <text evidence="3">The sequence shown here is derived from an EMBL/GenBank/DDBJ whole genome shotgun (WGS) entry which is preliminary data.</text>
</comment>
<proteinExistence type="predicted"/>
<dbReference type="InterPro" id="IPR027372">
    <property type="entry name" value="Phytase-like_dom"/>
</dbReference>
<evidence type="ECO:0000313" key="3">
    <source>
        <dbReference type="EMBL" id="MFC5394467.1"/>
    </source>
</evidence>
<dbReference type="Proteomes" id="UP001596104">
    <property type="component" value="Unassembled WGS sequence"/>
</dbReference>
<dbReference type="EMBL" id="JBHSLV010000031">
    <property type="protein sequence ID" value="MFC5394467.1"/>
    <property type="molecule type" value="Genomic_DNA"/>
</dbReference>
<gene>
    <name evidence="3" type="ORF">ACFPPC_17645</name>
</gene>
<protein>
    <submittedName>
        <fullName evidence="3">Esterase-like activity of phytase family protein</fullName>
    </submittedName>
</protein>
<dbReference type="Pfam" id="PF13449">
    <property type="entry name" value="Phytase-like"/>
    <property type="match status" value="1"/>
</dbReference>
<dbReference type="RefSeq" id="WP_377009800.1">
    <property type="nucleotide sequence ID" value="NZ_JBHSLV010000031.1"/>
</dbReference>
<dbReference type="InterPro" id="IPR014567">
    <property type="entry name" value="UCP031900"/>
</dbReference>
<evidence type="ECO:0000256" key="1">
    <source>
        <dbReference type="SAM" id="SignalP"/>
    </source>
</evidence>
<evidence type="ECO:0000313" key="4">
    <source>
        <dbReference type="Proteomes" id="UP001596104"/>
    </source>
</evidence>
<accession>A0ABW0HCX1</accession>
<keyword evidence="4" id="KW-1185">Reference proteome</keyword>
<evidence type="ECO:0000259" key="2">
    <source>
        <dbReference type="Pfam" id="PF13449"/>
    </source>
</evidence>
<feature type="domain" description="Phytase-like" evidence="2">
    <location>
        <begin position="70"/>
        <end position="321"/>
    </location>
</feature>